<keyword evidence="6" id="KW-1185">Reference proteome</keyword>
<dbReference type="PANTHER" id="PTHR34069:SF2">
    <property type="entry name" value="BETA-KETOACYL-[ACYL-CARRIER-PROTEIN] SYNTHASE III"/>
    <property type="match status" value="1"/>
</dbReference>
<organism evidence="5 6">
    <name type="scientific">Sphingobacterium daejeonense</name>
    <dbReference type="NCBI Taxonomy" id="371142"/>
    <lineage>
        <taxon>Bacteria</taxon>
        <taxon>Pseudomonadati</taxon>
        <taxon>Bacteroidota</taxon>
        <taxon>Sphingobacteriia</taxon>
        <taxon>Sphingobacteriales</taxon>
        <taxon>Sphingobacteriaceae</taxon>
        <taxon>Sphingobacterium</taxon>
    </lineage>
</organism>
<evidence type="ECO:0000256" key="2">
    <source>
        <dbReference type="ARBA" id="ARBA00023315"/>
    </source>
</evidence>
<dbReference type="Gene3D" id="3.40.47.10">
    <property type="match status" value="2"/>
</dbReference>
<comment type="caution">
    <text evidence="5">The sequence shown here is derived from an EMBL/GenBank/DDBJ whole genome shotgun (WGS) entry which is preliminary data.</text>
</comment>
<dbReference type="Pfam" id="PF08545">
    <property type="entry name" value="ACP_syn_III"/>
    <property type="match status" value="1"/>
</dbReference>
<accession>A0ABW3RGA1</accession>
<name>A0ABW3RGA1_9SPHI</name>
<evidence type="ECO:0000313" key="6">
    <source>
        <dbReference type="Proteomes" id="UP001597205"/>
    </source>
</evidence>
<dbReference type="Pfam" id="PF08541">
    <property type="entry name" value="ACP_syn_III_C"/>
    <property type="match status" value="1"/>
</dbReference>
<dbReference type="EMBL" id="JBHTKY010000001">
    <property type="protein sequence ID" value="MFD1164013.1"/>
    <property type="molecule type" value="Genomic_DNA"/>
</dbReference>
<dbReference type="Proteomes" id="UP001597205">
    <property type="component" value="Unassembled WGS sequence"/>
</dbReference>
<dbReference type="SUPFAM" id="SSF53901">
    <property type="entry name" value="Thiolase-like"/>
    <property type="match status" value="1"/>
</dbReference>
<feature type="domain" description="Beta-ketoacyl-[acyl-carrier-protein] synthase III N-terminal" evidence="4">
    <location>
        <begin position="130"/>
        <end position="206"/>
    </location>
</feature>
<dbReference type="RefSeq" id="WP_099369724.1">
    <property type="nucleotide sequence ID" value="NZ_JBHTKY010000001.1"/>
</dbReference>
<gene>
    <name evidence="5" type="ORF">ACFQ2C_00165</name>
</gene>
<dbReference type="InterPro" id="IPR016039">
    <property type="entry name" value="Thiolase-like"/>
</dbReference>
<sequence length="354" mass="38872">MLKSKIIATGAYIPTEIIPNENFLNHTFYDADQKLIRQPNQEIIRKFKNITGISERRYAEKSIKSSDMASIAAKEAIMIAGIDPETIDQIIVAHNYGDIDSFGGTREMVPSLASKVKHNLGIKNTKCIPYDLIFGCPGWLQGVIHADLAIRANEANTCLIIGVDTLSRILDPADRDSMIFSDGAGACILQKNEDDNSGILITAARSHSIEELDYISSGGGNCGTNNDTRFIKMKGRKVYEYALTYVPQAMKECFDASGENIENLKMVFIHQANEKMDEAITSRFFELYGINELPANVLPMNISTMGNSSVATIPTLLHQVLKGEIEGYSLEKGDLVLFASVGAGMNINAACYRV</sequence>
<evidence type="ECO:0000313" key="5">
    <source>
        <dbReference type="EMBL" id="MFD1164013.1"/>
    </source>
</evidence>
<dbReference type="InterPro" id="IPR013751">
    <property type="entry name" value="ACP_syn_III_N"/>
</dbReference>
<keyword evidence="2" id="KW-0012">Acyltransferase</keyword>
<evidence type="ECO:0000259" key="3">
    <source>
        <dbReference type="Pfam" id="PF08541"/>
    </source>
</evidence>
<dbReference type="CDD" id="cd00830">
    <property type="entry name" value="KAS_III"/>
    <property type="match status" value="1"/>
</dbReference>
<evidence type="ECO:0000256" key="1">
    <source>
        <dbReference type="ARBA" id="ARBA00022679"/>
    </source>
</evidence>
<feature type="domain" description="Beta-ketoacyl-[acyl-carrier-protein] synthase III C-terminal" evidence="3">
    <location>
        <begin position="255"/>
        <end position="353"/>
    </location>
</feature>
<proteinExistence type="predicted"/>
<keyword evidence="1" id="KW-0808">Transferase</keyword>
<reference evidence="6" key="1">
    <citation type="journal article" date="2019" name="Int. J. Syst. Evol. Microbiol.">
        <title>The Global Catalogue of Microorganisms (GCM) 10K type strain sequencing project: providing services to taxonomists for standard genome sequencing and annotation.</title>
        <authorList>
            <consortium name="The Broad Institute Genomics Platform"/>
            <consortium name="The Broad Institute Genome Sequencing Center for Infectious Disease"/>
            <person name="Wu L."/>
            <person name="Ma J."/>
        </authorList>
    </citation>
    <scope>NUCLEOTIDE SEQUENCE [LARGE SCALE GENOMIC DNA]</scope>
    <source>
        <strain evidence="6">CCUG 52468</strain>
    </source>
</reference>
<dbReference type="InterPro" id="IPR013747">
    <property type="entry name" value="ACP_syn_III_C"/>
</dbReference>
<evidence type="ECO:0000259" key="4">
    <source>
        <dbReference type="Pfam" id="PF08545"/>
    </source>
</evidence>
<protein>
    <submittedName>
        <fullName evidence="5">3-oxoacyl-ACP synthase III family protein</fullName>
    </submittedName>
</protein>
<dbReference type="PANTHER" id="PTHR34069">
    <property type="entry name" value="3-OXOACYL-[ACYL-CARRIER-PROTEIN] SYNTHASE 3"/>
    <property type="match status" value="1"/>
</dbReference>